<dbReference type="Pfam" id="PF00708">
    <property type="entry name" value="Acylphosphatase"/>
    <property type="match status" value="1"/>
</dbReference>
<dbReference type="PROSITE" id="PS51160">
    <property type="entry name" value="ACYLPHOSPHATASE_3"/>
    <property type="match status" value="1"/>
</dbReference>
<dbReference type="InterPro" id="IPR011761">
    <property type="entry name" value="ATP-grasp"/>
</dbReference>
<dbReference type="InterPro" id="IPR001792">
    <property type="entry name" value="Acylphosphatase-like_dom"/>
</dbReference>
<dbReference type="Pfam" id="PF08443">
    <property type="entry name" value="RimK"/>
    <property type="match status" value="1"/>
</dbReference>
<proteinExistence type="inferred from homology"/>
<evidence type="ECO:0000256" key="6">
    <source>
        <dbReference type="SAM" id="Coils"/>
    </source>
</evidence>
<evidence type="ECO:0000256" key="5">
    <source>
        <dbReference type="RuleBase" id="RU004168"/>
    </source>
</evidence>
<gene>
    <name evidence="9" type="ORF">B4U37_19470</name>
</gene>
<evidence type="ECO:0000313" key="9">
    <source>
        <dbReference type="EMBL" id="ART78084.1"/>
    </source>
</evidence>
<dbReference type="Gene3D" id="3.30.470.20">
    <property type="entry name" value="ATP-grasp fold, B domain"/>
    <property type="match status" value="2"/>
</dbReference>
<comment type="caution">
    <text evidence="4">Lacks conserved residue(s) required for the propagation of feature annotation.</text>
</comment>
<name>A0ABM6KNL3_9BACI</name>
<dbReference type="PANTHER" id="PTHR21621">
    <property type="entry name" value="RIBOSOMAL PROTEIN S6 MODIFICATION PROTEIN"/>
    <property type="match status" value="1"/>
</dbReference>
<protein>
    <recommendedName>
        <fullName evidence="1">Acylphosphatase</fullName>
    </recommendedName>
    <alternativeName>
        <fullName evidence="2">Acylphosphate phosphohydrolase</fullName>
    </alternativeName>
</protein>
<dbReference type="SUPFAM" id="SSF56059">
    <property type="entry name" value="Glutathione synthetase ATP-binding domain-like"/>
    <property type="match status" value="1"/>
</dbReference>
<keyword evidence="3" id="KW-0067">ATP-binding</keyword>
<dbReference type="Proteomes" id="UP000195573">
    <property type="component" value="Chromosome"/>
</dbReference>
<feature type="domain" description="ATP-grasp" evidence="7">
    <location>
        <begin position="105"/>
        <end position="360"/>
    </location>
</feature>
<evidence type="ECO:0000256" key="2">
    <source>
        <dbReference type="ARBA" id="ARBA00032904"/>
    </source>
</evidence>
<feature type="domain" description="Acylphosphatase-like" evidence="8">
    <location>
        <begin position="402"/>
        <end position="489"/>
    </location>
</feature>
<evidence type="ECO:0000259" key="8">
    <source>
        <dbReference type="PROSITE" id="PS51160"/>
    </source>
</evidence>
<dbReference type="Gene3D" id="3.30.70.100">
    <property type="match status" value="1"/>
</dbReference>
<dbReference type="PANTHER" id="PTHR21621:SF0">
    <property type="entry name" value="BETA-CITRYLGLUTAMATE SYNTHASE B-RELATED"/>
    <property type="match status" value="1"/>
</dbReference>
<dbReference type="InterPro" id="IPR013651">
    <property type="entry name" value="ATP-grasp_RimK-type"/>
</dbReference>
<evidence type="ECO:0000256" key="4">
    <source>
        <dbReference type="PROSITE-ProRule" id="PRU00520"/>
    </source>
</evidence>
<evidence type="ECO:0000259" key="7">
    <source>
        <dbReference type="PROSITE" id="PS50975"/>
    </source>
</evidence>
<feature type="coiled-coil region" evidence="6">
    <location>
        <begin position="496"/>
        <end position="523"/>
    </location>
</feature>
<sequence>MEVVKLNQNEVISLPHLPKEVLVGARKTKLCAYSVALEGWRRGLTLKWYTKDSDKFDHMITFGVNPPGRLFSLSSKDRTHYFFRTRGDKVTKQAVEIGSDKDETKIWLSRAKVPTPMGKRFTEESVDEEIINFSNTIDFPLVLKPTNGSLGNGVVTNIKDVKELKNAIKYVREELGYPDVILERFATGEEYRVYVIEDKVVAAYNRIPANVVGDGVHTIRELISLKNRQRKKNARLHDCLITIDKETTEFLSKSGYTLKSIPSKGTFVLLQEKTNVSAGGDPIDATDQLRDEIKQIAIDSVKAIPGLYHGGVDIIWDKTKPIERAAVVIELNPTAQIGGILFPVEGQARDIPSAIIDYYFPETVNLPKSQAYFDLTNVLEPLQNRSALEVELPKAPIGELYSKKLILMGDVTNLSFHRQIKREAINRGLYGHIDNLFEGQIEVVVSGTNEKVLAEFIDVISNKTNHANITEVIEQDWNLAVKIGFNVSKEVNVRNLKSVETNLKAIEKELDRLKKVKRKLDYEKVKLQQSRSWRYTSIIRKIGTKVKGKRRAVPEYTV</sequence>
<keyword evidence="10" id="KW-1185">Reference proteome</keyword>
<keyword evidence="6" id="KW-0175">Coiled coil</keyword>
<dbReference type="EMBL" id="CP020880">
    <property type="protein sequence ID" value="ART78084.1"/>
    <property type="molecule type" value="Genomic_DNA"/>
</dbReference>
<keyword evidence="3" id="KW-0547">Nucleotide-binding</keyword>
<dbReference type="InterPro" id="IPR036046">
    <property type="entry name" value="Acylphosphatase-like_dom_sf"/>
</dbReference>
<dbReference type="SUPFAM" id="SSF54975">
    <property type="entry name" value="Acylphosphatase/BLUF domain-like"/>
    <property type="match status" value="1"/>
</dbReference>
<dbReference type="PROSITE" id="PS50975">
    <property type="entry name" value="ATP_GRASP"/>
    <property type="match status" value="1"/>
</dbReference>
<organism evidence="9 10">
    <name type="scientific">Sutcliffiella horikoshii</name>
    <dbReference type="NCBI Taxonomy" id="79883"/>
    <lineage>
        <taxon>Bacteria</taxon>
        <taxon>Bacillati</taxon>
        <taxon>Bacillota</taxon>
        <taxon>Bacilli</taxon>
        <taxon>Bacillales</taxon>
        <taxon>Bacillaceae</taxon>
        <taxon>Sutcliffiella</taxon>
    </lineage>
</organism>
<evidence type="ECO:0000256" key="3">
    <source>
        <dbReference type="PROSITE-ProRule" id="PRU00409"/>
    </source>
</evidence>
<evidence type="ECO:0000313" key="10">
    <source>
        <dbReference type="Proteomes" id="UP000195573"/>
    </source>
</evidence>
<accession>A0ABM6KNL3</accession>
<reference evidence="9 10" key="1">
    <citation type="submission" date="2017-04" db="EMBL/GenBank/DDBJ databases">
        <title>Complete Genome Sequence of the Bacillus horikoshii 20a strain from Cuatro Cienegas, Coahuila, Mexico.</title>
        <authorList>
            <person name="Zarza E."/>
            <person name="Alcaraz L.D."/>
            <person name="Aguilar-Salinas B."/>
            <person name="Islas A."/>
            <person name="Olmedo-Alvarez G."/>
        </authorList>
    </citation>
    <scope>NUCLEOTIDE SEQUENCE [LARGE SCALE GENOMIC DNA]</scope>
    <source>
        <strain evidence="9 10">20a</strain>
    </source>
</reference>
<evidence type="ECO:0000256" key="1">
    <source>
        <dbReference type="ARBA" id="ARBA00015991"/>
    </source>
</evidence>
<comment type="similarity">
    <text evidence="5">Belongs to the acylphosphatase family.</text>
</comment>